<proteinExistence type="predicted"/>
<dbReference type="EMBL" id="MZ420154">
    <property type="protein sequence ID" value="QYA18547.1"/>
    <property type="molecule type" value="Genomic_DNA"/>
</dbReference>
<name>A0A8F8PN73_9VIRU</name>
<protein>
    <submittedName>
        <fullName evidence="1">Uncharacterized protein</fullName>
    </submittedName>
</protein>
<organism evidence="1">
    <name type="scientific">Clandestinovirus</name>
    <dbReference type="NCBI Taxonomy" id="2831644"/>
    <lineage>
        <taxon>Viruses</taxon>
    </lineage>
</organism>
<evidence type="ECO:0000313" key="1">
    <source>
        <dbReference type="EMBL" id="QYA18547.1"/>
    </source>
</evidence>
<gene>
    <name evidence="1" type="ORF">KOM_12_278</name>
</gene>
<sequence length="157" mass="17936">MDPIAKHLHNLCVEEAWPVPPTTFPKQAELDALLAEKKAYEQDLSAKVREEFLKMLAEKYYCWDPKRVMDAWVAKVKPHIYSIYQGCPVSVVKIDKPDASAYDTPYHELFTRMGSHPGMSEENAAKFQPVGLEKLCLAYHGYEVNIAQKSVKVHWGN</sequence>
<reference evidence="1" key="1">
    <citation type="submission" date="2021-06" db="EMBL/GenBank/DDBJ databases">
        <authorList>
            <person name="Rolland C."/>
        </authorList>
    </citation>
    <scope>NUCLEOTIDE SEQUENCE</scope>
    <source>
        <strain evidence="1">347.936635</strain>
    </source>
</reference>
<accession>A0A8F8PN73</accession>